<dbReference type="EMBL" id="JBFALK010000034">
    <property type="protein sequence ID" value="MEV0974759.1"/>
    <property type="molecule type" value="Genomic_DNA"/>
</dbReference>
<evidence type="ECO:0000313" key="4">
    <source>
        <dbReference type="Proteomes" id="UP001551675"/>
    </source>
</evidence>
<organism evidence="3 4">
    <name type="scientific">Microtetraspora glauca</name>
    <dbReference type="NCBI Taxonomy" id="1996"/>
    <lineage>
        <taxon>Bacteria</taxon>
        <taxon>Bacillati</taxon>
        <taxon>Actinomycetota</taxon>
        <taxon>Actinomycetes</taxon>
        <taxon>Streptosporangiales</taxon>
        <taxon>Streptosporangiaceae</taxon>
        <taxon>Microtetraspora</taxon>
    </lineage>
</organism>
<evidence type="ECO:0000313" key="3">
    <source>
        <dbReference type="EMBL" id="MEV0974759.1"/>
    </source>
</evidence>
<sequence>MEALALSIDPLPDDAPAIVTYIAHETPSTADLVASMLDELETAAVGLFPVWLPGADGIDGPGGAGVPAVRALALRAASATGHFGPFLADLAEISLRGVAAPPADLSTGCGLPRDGRPSAPRGSALNGAARTGHTLVPAPSGTSVHPGGRTRFAPETRAAGLARVLAASFHRAHASILMGVPPGLSPIAEEILVGACEWLAHRGGLGVWLTGAPLNSVDRIETRVVRLPAHLAAVTGDLPESTDAPVTRTLGFPAVAGRPHPGSAVEQALEKALAPCEWAIGRAWNQTYQSHPLANPIRLDLLWRDERCVVEIDGPEHLRPMKYALDRQRDVRLQIDGYAVLRFTNDQIMNDTKSAIHQIERFLQDRRLGTPKG</sequence>
<dbReference type="SUPFAM" id="SSF52980">
    <property type="entry name" value="Restriction endonuclease-like"/>
    <property type="match status" value="1"/>
</dbReference>
<keyword evidence="4" id="KW-1185">Reference proteome</keyword>
<protein>
    <submittedName>
        <fullName evidence="3">DUF559 domain-containing protein</fullName>
    </submittedName>
</protein>
<accession>A0ABV3GT23</accession>
<evidence type="ECO:0000256" key="1">
    <source>
        <dbReference type="SAM" id="MobiDB-lite"/>
    </source>
</evidence>
<dbReference type="InterPro" id="IPR007569">
    <property type="entry name" value="DUF559"/>
</dbReference>
<feature type="domain" description="DUF559" evidence="2">
    <location>
        <begin position="299"/>
        <end position="363"/>
    </location>
</feature>
<dbReference type="RefSeq" id="WP_358141723.1">
    <property type="nucleotide sequence ID" value="NZ_JBFALK010000034.1"/>
</dbReference>
<feature type="region of interest" description="Disordered" evidence="1">
    <location>
        <begin position="114"/>
        <end position="148"/>
    </location>
</feature>
<dbReference type="Pfam" id="PF04480">
    <property type="entry name" value="DUF559"/>
    <property type="match status" value="1"/>
</dbReference>
<name>A0ABV3GT23_MICGL</name>
<comment type="caution">
    <text evidence="3">The sequence shown here is derived from an EMBL/GenBank/DDBJ whole genome shotgun (WGS) entry which is preliminary data.</text>
</comment>
<dbReference type="Gene3D" id="3.40.960.10">
    <property type="entry name" value="VSR Endonuclease"/>
    <property type="match status" value="1"/>
</dbReference>
<proteinExistence type="predicted"/>
<dbReference type="InterPro" id="IPR011335">
    <property type="entry name" value="Restrct_endonuc-II-like"/>
</dbReference>
<gene>
    <name evidence="3" type="ORF">AB0I59_39725</name>
</gene>
<dbReference type="Proteomes" id="UP001551675">
    <property type="component" value="Unassembled WGS sequence"/>
</dbReference>
<evidence type="ECO:0000259" key="2">
    <source>
        <dbReference type="Pfam" id="PF04480"/>
    </source>
</evidence>
<reference evidence="3 4" key="1">
    <citation type="submission" date="2024-06" db="EMBL/GenBank/DDBJ databases">
        <title>The Natural Products Discovery Center: Release of the First 8490 Sequenced Strains for Exploring Actinobacteria Biosynthetic Diversity.</title>
        <authorList>
            <person name="Kalkreuter E."/>
            <person name="Kautsar S.A."/>
            <person name="Yang D."/>
            <person name="Bader C.D."/>
            <person name="Teijaro C.N."/>
            <person name="Fluegel L."/>
            <person name="Davis C.M."/>
            <person name="Simpson J.R."/>
            <person name="Lauterbach L."/>
            <person name="Steele A.D."/>
            <person name="Gui C."/>
            <person name="Meng S."/>
            <person name="Li G."/>
            <person name="Viehrig K."/>
            <person name="Ye F."/>
            <person name="Su P."/>
            <person name="Kiefer A.F."/>
            <person name="Nichols A."/>
            <person name="Cepeda A.J."/>
            <person name="Yan W."/>
            <person name="Fan B."/>
            <person name="Jiang Y."/>
            <person name="Adhikari A."/>
            <person name="Zheng C.-J."/>
            <person name="Schuster L."/>
            <person name="Cowan T.M."/>
            <person name="Smanski M.J."/>
            <person name="Chevrette M.G."/>
            <person name="De Carvalho L.P.S."/>
            <person name="Shen B."/>
        </authorList>
    </citation>
    <scope>NUCLEOTIDE SEQUENCE [LARGE SCALE GENOMIC DNA]</scope>
    <source>
        <strain evidence="3 4">NPDC050100</strain>
    </source>
</reference>